<reference evidence="1 3" key="2">
    <citation type="journal article" date="2018" name="Plant J.">
        <title>The Physcomitrella patens chromosome-scale assembly reveals moss genome structure and evolution.</title>
        <authorList>
            <person name="Lang D."/>
            <person name="Ullrich K.K."/>
            <person name="Murat F."/>
            <person name="Fuchs J."/>
            <person name="Jenkins J."/>
            <person name="Haas F.B."/>
            <person name="Piednoel M."/>
            <person name="Gundlach H."/>
            <person name="Van Bel M."/>
            <person name="Meyberg R."/>
            <person name="Vives C."/>
            <person name="Morata J."/>
            <person name="Symeonidi A."/>
            <person name="Hiss M."/>
            <person name="Muchero W."/>
            <person name="Kamisugi Y."/>
            <person name="Saleh O."/>
            <person name="Blanc G."/>
            <person name="Decker E.L."/>
            <person name="van Gessel N."/>
            <person name="Grimwood J."/>
            <person name="Hayes R.D."/>
            <person name="Graham S.W."/>
            <person name="Gunter L.E."/>
            <person name="McDaniel S.F."/>
            <person name="Hoernstein S.N.W."/>
            <person name="Larsson A."/>
            <person name="Li F.W."/>
            <person name="Perroud P.F."/>
            <person name="Phillips J."/>
            <person name="Ranjan P."/>
            <person name="Rokshar D.S."/>
            <person name="Rothfels C.J."/>
            <person name="Schneider L."/>
            <person name="Shu S."/>
            <person name="Stevenson D.W."/>
            <person name="Thummler F."/>
            <person name="Tillich M."/>
            <person name="Villarreal Aguilar J.C."/>
            <person name="Widiez T."/>
            <person name="Wong G.K."/>
            <person name="Wymore A."/>
            <person name="Zhang Y."/>
            <person name="Zimmer A.D."/>
            <person name="Quatrano R.S."/>
            <person name="Mayer K.F.X."/>
            <person name="Goodstein D."/>
            <person name="Casacuberta J.M."/>
            <person name="Vandepoele K."/>
            <person name="Reski R."/>
            <person name="Cuming A.C."/>
            <person name="Tuskan G.A."/>
            <person name="Maumus F."/>
            <person name="Salse J."/>
            <person name="Schmutz J."/>
            <person name="Rensing S.A."/>
        </authorList>
    </citation>
    <scope>NUCLEOTIDE SEQUENCE [LARGE SCALE GENOMIC DNA]</scope>
    <source>
        <strain evidence="2 3">cv. Gransden 2004</strain>
    </source>
</reference>
<dbReference type="Proteomes" id="UP000006727">
    <property type="component" value="Chromosome 2"/>
</dbReference>
<proteinExistence type="predicted"/>
<organism evidence="1">
    <name type="scientific">Physcomitrium patens</name>
    <name type="common">Spreading-leaved earth moss</name>
    <name type="synonym">Physcomitrella patens</name>
    <dbReference type="NCBI Taxonomy" id="3218"/>
    <lineage>
        <taxon>Eukaryota</taxon>
        <taxon>Viridiplantae</taxon>
        <taxon>Streptophyta</taxon>
        <taxon>Embryophyta</taxon>
        <taxon>Bryophyta</taxon>
        <taxon>Bryophytina</taxon>
        <taxon>Bryopsida</taxon>
        <taxon>Funariidae</taxon>
        <taxon>Funariales</taxon>
        <taxon>Funariaceae</taxon>
        <taxon>Physcomitrium</taxon>
    </lineage>
</organism>
<dbReference type="AlphaFoldDB" id="A0A2K1L1Q6"/>
<gene>
    <name evidence="1" type="ORF">PHYPA_002752</name>
</gene>
<evidence type="ECO:0000313" key="1">
    <source>
        <dbReference type="EMBL" id="PNR59960.1"/>
    </source>
</evidence>
<dbReference type="PaxDb" id="3218-PP1S30_330V6.1"/>
<protein>
    <submittedName>
        <fullName evidence="1 2">Uncharacterized protein</fullName>
    </submittedName>
</protein>
<dbReference type="Gramene" id="Pp3c2_16150V3.1">
    <property type="protein sequence ID" value="Pp3c2_16150V3.1"/>
    <property type="gene ID" value="Pp3c2_16150"/>
</dbReference>
<evidence type="ECO:0000313" key="3">
    <source>
        <dbReference type="Proteomes" id="UP000006727"/>
    </source>
</evidence>
<name>A0A2K1L1Q6_PHYPA</name>
<keyword evidence="3" id="KW-1185">Reference proteome</keyword>
<accession>A0A2K1L1Q6</accession>
<dbReference type="EMBL" id="ABEU02000002">
    <property type="protein sequence ID" value="PNR59960.1"/>
    <property type="molecule type" value="Genomic_DNA"/>
</dbReference>
<evidence type="ECO:0000313" key="2">
    <source>
        <dbReference type="EnsemblPlants" id="Pp3c2_16150V3.1"/>
    </source>
</evidence>
<dbReference type="EnsemblPlants" id="Pp3c2_16150V3.1">
    <property type="protein sequence ID" value="Pp3c2_16150V3.1"/>
    <property type="gene ID" value="Pp3c2_16150"/>
</dbReference>
<sequence length="55" mass="6296">MSKTIEKLEKENIALKKKAEKSDVTVIELLDEEVVKMKLDADEHFSHVSLCMGTY</sequence>
<reference evidence="1 3" key="1">
    <citation type="journal article" date="2008" name="Science">
        <title>The Physcomitrella genome reveals evolutionary insights into the conquest of land by plants.</title>
        <authorList>
            <person name="Rensing S."/>
            <person name="Lang D."/>
            <person name="Zimmer A."/>
            <person name="Terry A."/>
            <person name="Salamov A."/>
            <person name="Shapiro H."/>
            <person name="Nishiyama T."/>
            <person name="Perroud P.-F."/>
            <person name="Lindquist E."/>
            <person name="Kamisugi Y."/>
            <person name="Tanahashi T."/>
            <person name="Sakakibara K."/>
            <person name="Fujita T."/>
            <person name="Oishi K."/>
            <person name="Shin-I T."/>
            <person name="Kuroki Y."/>
            <person name="Toyoda A."/>
            <person name="Suzuki Y."/>
            <person name="Hashimoto A."/>
            <person name="Yamaguchi K."/>
            <person name="Sugano A."/>
            <person name="Kohara Y."/>
            <person name="Fujiyama A."/>
            <person name="Anterola A."/>
            <person name="Aoki S."/>
            <person name="Ashton N."/>
            <person name="Barbazuk W.B."/>
            <person name="Barker E."/>
            <person name="Bennetzen J."/>
            <person name="Bezanilla M."/>
            <person name="Blankenship R."/>
            <person name="Cho S.H."/>
            <person name="Dutcher S."/>
            <person name="Estelle M."/>
            <person name="Fawcett J.A."/>
            <person name="Gundlach H."/>
            <person name="Hanada K."/>
            <person name="Heyl A."/>
            <person name="Hicks K.A."/>
            <person name="Hugh J."/>
            <person name="Lohr M."/>
            <person name="Mayer K."/>
            <person name="Melkozernov A."/>
            <person name="Murata T."/>
            <person name="Nelson D."/>
            <person name="Pils B."/>
            <person name="Prigge M."/>
            <person name="Reiss B."/>
            <person name="Renner T."/>
            <person name="Rombauts S."/>
            <person name="Rushton P."/>
            <person name="Sanderfoot A."/>
            <person name="Schween G."/>
            <person name="Shiu S.-H."/>
            <person name="Stueber K."/>
            <person name="Theodoulou F.L."/>
            <person name="Tu H."/>
            <person name="Van de Peer Y."/>
            <person name="Verrier P.J."/>
            <person name="Waters E."/>
            <person name="Wood A."/>
            <person name="Yang L."/>
            <person name="Cove D."/>
            <person name="Cuming A."/>
            <person name="Hasebe M."/>
            <person name="Lucas S."/>
            <person name="Mishler D.B."/>
            <person name="Reski R."/>
            <person name="Grigoriev I."/>
            <person name="Quatrano R.S."/>
            <person name="Boore J.L."/>
        </authorList>
    </citation>
    <scope>NUCLEOTIDE SEQUENCE [LARGE SCALE GENOMIC DNA]</scope>
    <source>
        <strain evidence="2 3">cv. Gransden 2004</strain>
    </source>
</reference>
<dbReference type="InParanoid" id="A0A2K1L1Q6"/>
<reference evidence="2" key="3">
    <citation type="submission" date="2020-12" db="UniProtKB">
        <authorList>
            <consortium name="EnsemblPlants"/>
        </authorList>
    </citation>
    <scope>IDENTIFICATION</scope>
</reference>